<organism evidence="1 2">
    <name type="scientific">Pseudomonas fluorescens</name>
    <dbReference type="NCBI Taxonomy" id="294"/>
    <lineage>
        <taxon>Bacteria</taxon>
        <taxon>Pseudomonadati</taxon>
        <taxon>Pseudomonadota</taxon>
        <taxon>Gammaproteobacteria</taxon>
        <taxon>Pseudomonadales</taxon>
        <taxon>Pseudomonadaceae</taxon>
        <taxon>Pseudomonas</taxon>
    </lineage>
</organism>
<sequence>MLVKISRRCAHHPAYFADLDRLLPGLLQVADTHRHVNTFVGHIDHPIDQQGVDTHQRKTVQIIPQYRRHIQLAKQYRCGHRQLAARDGVAARRRFLGFVQLGKDASAIVQVTLAGFGQVQAAGGARQQLRADALFHGGNGAGHAGRRRVQAPGGSSEALLLGHGQEHLHFMKSIHLYAF</sequence>
<evidence type="ECO:0000313" key="1">
    <source>
        <dbReference type="EMBL" id="KWV89574.1"/>
    </source>
</evidence>
<reference evidence="1 2" key="1">
    <citation type="submission" date="2015-05" db="EMBL/GenBank/DDBJ databases">
        <title>A genomic and transcriptomic approach to investigate the blue pigment phenotype in Pseudomonas fluorescens.</title>
        <authorList>
            <person name="Andreani N.A."/>
            <person name="Cardazzo B."/>
        </authorList>
    </citation>
    <scope>NUCLEOTIDE SEQUENCE [LARGE SCALE GENOMIC DNA]</scope>
    <source>
        <strain evidence="1 2">Ps_22</strain>
    </source>
</reference>
<dbReference type="AlphaFoldDB" id="A0A125QJ37"/>
<dbReference type="PATRIC" id="fig|294.194.peg.778"/>
<dbReference type="Proteomes" id="UP000061348">
    <property type="component" value="Unassembled WGS sequence"/>
</dbReference>
<comment type="caution">
    <text evidence="1">The sequence shown here is derived from an EMBL/GenBank/DDBJ whole genome shotgun (WGS) entry which is preliminary data.</text>
</comment>
<name>A0A125QJ37_PSEFL</name>
<evidence type="ECO:0000313" key="2">
    <source>
        <dbReference type="Proteomes" id="UP000061348"/>
    </source>
</evidence>
<accession>A0A125QJ37</accession>
<protein>
    <submittedName>
        <fullName evidence="1">Uncharacterized protein</fullName>
    </submittedName>
</protein>
<dbReference type="EMBL" id="LCYA01000029">
    <property type="protein sequence ID" value="KWV89574.1"/>
    <property type="molecule type" value="Genomic_DNA"/>
</dbReference>
<proteinExistence type="predicted"/>
<gene>
    <name evidence="1" type="ORF">PFLmoz3_00687</name>
</gene>